<proteinExistence type="predicted"/>
<dbReference type="STRING" id="574650.SAMN04487966_101189"/>
<dbReference type="EMBL" id="FPCG01000001">
    <property type="protein sequence ID" value="SFV20172.1"/>
    <property type="molecule type" value="Genomic_DNA"/>
</dbReference>
<protein>
    <recommendedName>
        <fullName evidence="1">SnoaL-like domain-containing protein</fullName>
    </recommendedName>
</protein>
<keyword evidence="3" id="KW-1185">Reference proteome</keyword>
<dbReference type="InterPro" id="IPR032710">
    <property type="entry name" value="NTF2-like_dom_sf"/>
</dbReference>
<dbReference type="Pfam" id="PF12680">
    <property type="entry name" value="SnoaL_2"/>
    <property type="match status" value="1"/>
</dbReference>
<accession>A0A1I7ME08</accession>
<dbReference type="RefSeq" id="WP_091692957.1">
    <property type="nucleotide sequence ID" value="NZ_FPCG01000001.1"/>
</dbReference>
<organism evidence="2 3">
    <name type="scientific">Micrococcus terreus</name>
    <dbReference type="NCBI Taxonomy" id="574650"/>
    <lineage>
        <taxon>Bacteria</taxon>
        <taxon>Bacillati</taxon>
        <taxon>Actinomycetota</taxon>
        <taxon>Actinomycetes</taxon>
        <taxon>Micrococcales</taxon>
        <taxon>Micrococcaceae</taxon>
        <taxon>Micrococcus</taxon>
    </lineage>
</organism>
<dbReference type="OrthoDB" id="8375282at2"/>
<dbReference type="InterPro" id="IPR037401">
    <property type="entry name" value="SnoaL-like"/>
</dbReference>
<dbReference type="AlphaFoldDB" id="A0A1I7ME08"/>
<name>A0A1I7ME08_9MICC</name>
<gene>
    <name evidence="2" type="ORF">SAMN04487966_101189</name>
</gene>
<reference evidence="2 3" key="1">
    <citation type="submission" date="2016-10" db="EMBL/GenBank/DDBJ databases">
        <authorList>
            <person name="de Groot N.N."/>
        </authorList>
    </citation>
    <scope>NUCLEOTIDE SEQUENCE [LARGE SCALE GENOMIC DNA]</scope>
    <source>
        <strain evidence="2 3">CGMCC 1.7054</strain>
    </source>
</reference>
<dbReference type="Gene3D" id="3.10.450.50">
    <property type="match status" value="1"/>
</dbReference>
<evidence type="ECO:0000313" key="2">
    <source>
        <dbReference type="EMBL" id="SFV20172.1"/>
    </source>
</evidence>
<dbReference type="Proteomes" id="UP000198881">
    <property type="component" value="Unassembled WGS sequence"/>
</dbReference>
<sequence length="139" mass="14808">MDTPKSSAPPSALTVATEYVQALVAGDVAGAMTRLSPQVQWHQPGQNRFSGVHRGPESVAAVVGEMHQISGGTFRLELTGKPMVNGPLVACPVRFAGERKGDRLDIAGVDLLTVQDGLITQVHLFSEDGAAEDRFWGRD</sequence>
<evidence type="ECO:0000259" key="1">
    <source>
        <dbReference type="Pfam" id="PF12680"/>
    </source>
</evidence>
<feature type="domain" description="SnoaL-like" evidence="1">
    <location>
        <begin position="17"/>
        <end position="121"/>
    </location>
</feature>
<evidence type="ECO:0000313" key="3">
    <source>
        <dbReference type="Proteomes" id="UP000198881"/>
    </source>
</evidence>
<dbReference type="SUPFAM" id="SSF54427">
    <property type="entry name" value="NTF2-like"/>
    <property type="match status" value="1"/>
</dbReference>